<dbReference type="InterPro" id="IPR028263">
    <property type="entry name" value="FliG_N"/>
</dbReference>
<accession>A0A9E2K916</accession>
<dbReference type="Pfam" id="PF14841">
    <property type="entry name" value="FliG_M"/>
    <property type="match status" value="1"/>
</dbReference>
<evidence type="ECO:0000256" key="6">
    <source>
        <dbReference type="ARBA" id="ARBA00022500"/>
    </source>
</evidence>
<dbReference type="SUPFAM" id="SSF48029">
    <property type="entry name" value="FliG"/>
    <property type="match status" value="2"/>
</dbReference>
<dbReference type="AlphaFoldDB" id="A0A9E2K916"/>
<keyword evidence="5" id="KW-1003">Cell membrane</keyword>
<dbReference type="PIRSF" id="PIRSF003161">
    <property type="entry name" value="FliG"/>
    <property type="match status" value="1"/>
</dbReference>
<evidence type="ECO:0000256" key="2">
    <source>
        <dbReference type="ARBA" id="ARBA00004413"/>
    </source>
</evidence>
<keyword evidence="13" id="KW-0966">Cell projection</keyword>
<evidence type="ECO:0000259" key="10">
    <source>
        <dbReference type="Pfam" id="PF01706"/>
    </source>
</evidence>
<keyword evidence="7" id="KW-0283">Flagellar rotation</keyword>
<keyword evidence="8" id="KW-0472">Membrane</keyword>
<dbReference type="GO" id="GO:0005886">
    <property type="term" value="C:plasma membrane"/>
    <property type="evidence" value="ECO:0007669"/>
    <property type="project" value="UniProtKB-SubCell"/>
</dbReference>
<dbReference type="InterPro" id="IPR032779">
    <property type="entry name" value="FliG_M"/>
</dbReference>
<protein>
    <recommendedName>
        <fullName evidence="4">Flagellar motor switch protein FliG</fullName>
    </recommendedName>
</protein>
<reference evidence="13" key="1">
    <citation type="journal article" date="2021" name="PeerJ">
        <title>Extensive microbial diversity within the chicken gut microbiome revealed by metagenomics and culture.</title>
        <authorList>
            <person name="Gilroy R."/>
            <person name="Ravi A."/>
            <person name="Getino M."/>
            <person name="Pursley I."/>
            <person name="Horton D.L."/>
            <person name="Alikhan N.F."/>
            <person name="Baker D."/>
            <person name="Gharbi K."/>
            <person name="Hall N."/>
            <person name="Watson M."/>
            <person name="Adriaenssens E.M."/>
            <person name="Foster-Nyarko E."/>
            <person name="Jarju S."/>
            <person name="Secka A."/>
            <person name="Antonio M."/>
            <person name="Oren A."/>
            <person name="Chaudhuri R.R."/>
            <person name="La Ragione R."/>
            <person name="Hildebrand F."/>
            <person name="Pallen M.J."/>
        </authorList>
    </citation>
    <scope>NUCLEOTIDE SEQUENCE</scope>
    <source>
        <strain evidence="13">B5-657</strain>
    </source>
</reference>
<feature type="domain" description="Flagellar motor switch protein FliG C-terminal" evidence="10">
    <location>
        <begin position="218"/>
        <end position="325"/>
    </location>
</feature>
<dbReference type="NCBIfam" id="TIGR00207">
    <property type="entry name" value="fliG"/>
    <property type="match status" value="1"/>
</dbReference>
<evidence type="ECO:0000259" key="11">
    <source>
        <dbReference type="Pfam" id="PF14841"/>
    </source>
</evidence>
<keyword evidence="13" id="KW-0969">Cilium</keyword>
<dbReference type="Gene3D" id="1.10.220.30">
    <property type="match status" value="3"/>
</dbReference>
<evidence type="ECO:0000256" key="3">
    <source>
        <dbReference type="ARBA" id="ARBA00010299"/>
    </source>
</evidence>
<proteinExistence type="inferred from homology"/>
<dbReference type="Pfam" id="PF14842">
    <property type="entry name" value="FliG_N"/>
    <property type="match status" value="1"/>
</dbReference>
<gene>
    <name evidence="13" type="primary">fliG</name>
    <name evidence="13" type="ORF">H9872_02360</name>
</gene>
<name>A0A9E2K916_9FIRM</name>
<dbReference type="GO" id="GO:0009425">
    <property type="term" value="C:bacterial-type flagellum basal body"/>
    <property type="evidence" value="ECO:0007669"/>
    <property type="project" value="UniProtKB-SubCell"/>
</dbReference>
<keyword evidence="9" id="KW-0975">Bacterial flagellum</keyword>
<comment type="caution">
    <text evidence="13">The sequence shown here is derived from an EMBL/GenBank/DDBJ whole genome shotgun (WGS) entry which is preliminary data.</text>
</comment>
<evidence type="ECO:0000256" key="7">
    <source>
        <dbReference type="ARBA" id="ARBA00022779"/>
    </source>
</evidence>
<dbReference type="PRINTS" id="PR00954">
    <property type="entry name" value="FLGMOTORFLIG"/>
</dbReference>
<evidence type="ECO:0000256" key="9">
    <source>
        <dbReference type="ARBA" id="ARBA00023143"/>
    </source>
</evidence>
<evidence type="ECO:0000259" key="12">
    <source>
        <dbReference type="Pfam" id="PF14842"/>
    </source>
</evidence>
<evidence type="ECO:0000256" key="4">
    <source>
        <dbReference type="ARBA" id="ARBA00021870"/>
    </source>
</evidence>
<dbReference type="InterPro" id="IPR023087">
    <property type="entry name" value="Flg_Motor_Flig_C"/>
</dbReference>
<comment type="similarity">
    <text evidence="3">Belongs to the FliG family.</text>
</comment>
<reference evidence="13" key="2">
    <citation type="submission" date="2021-04" db="EMBL/GenBank/DDBJ databases">
        <authorList>
            <person name="Gilroy R."/>
        </authorList>
    </citation>
    <scope>NUCLEOTIDE SEQUENCE</scope>
    <source>
        <strain evidence="13">B5-657</strain>
    </source>
</reference>
<evidence type="ECO:0000256" key="5">
    <source>
        <dbReference type="ARBA" id="ARBA00022475"/>
    </source>
</evidence>
<dbReference type="GO" id="GO:0006935">
    <property type="term" value="P:chemotaxis"/>
    <property type="evidence" value="ECO:0007669"/>
    <property type="project" value="UniProtKB-KW"/>
</dbReference>
<evidence type="ECO:0000256" key="8">
    <source>
        <dbReference type="ARBA" id="ARBA00023136"/>
    </source>
</evidence>
<evidence type="ECO:0000313" key="13">
    <source>
        <dbReference type="EMBL" id="MBU3803589.1"/>
    </source>
</evidence>
<organism evidence="13 14">
    <name type="scientific">Candidatus Cellulosilyticum pullistercoris</name>
    <dbReference type="NCBI Taxonomy" id="2838521"/>
    <lineage>
        <taxon>Bacteria</taxon>
        <taxon>Bacillati</taxon>
        <taxon>Bacillota</taxon>
        <taxon>Clostridia</taxon>
        <taxon>Lachnospirales</taxon>
        <taxon>Cellulosilyticaceae</taxon>
        <taxon>Cellulosilyticum</taxon>
    </lineage>
</organism>
<dbReference type="InterPro" id="IPR000090">
    <property type="entry name" value="Flg_Motor_Flig"/>
</dbReference>
<dbReference type="Proteomes" id="UP000824229">
    <property type="component" value="Unassembled WGS sequence"/>
</dbReference>
<sequence>MAKEQYSNKQKAAMLLIALGPEKSSKIFKYLKEEDIEQLTLEIASIKAVSPKAKEEVLQEFYEMCLAQEYIAEGGIGYAKQLLEKALGSDKAVEVINKLTVSLQVRPFEFARKTEVSQLVNFIQNEHPQTIALILSYLKPSQSAEIIRVLPPEMQADTARRIALMDRASPEVINQIEKEFEKRLSTLVSEDYTSVGGIDSIVDIINQVDRSTEKNIMENLEIEDPELAEVIKKRMFVFEDITTLDNKSIQRVLREVDNHQLAIALKGAGERVKEVIMANVSKRLGAMIEEDLEYMGPKRVKEVEDAQQKIVNIIRKLEDAGEIVISRGAGDEVVV</sequence>
<dbReference type="GO" id="GO:0003774">
    <property type="term" value="F:cytoskeletal motor activity"/>
    <property type="evidence" value="ECO:0007669"/>
    <property type="project" value="InterPro"/>
</dbReference>
<dbReference type="PANTHER" id="PTHR30534:SF0">
    <property type="entry name" value="FLAGELLAR MOTOR SWITCH PROTEIN FLIG"/>
    <property type="match status" value="1"/>
</dbReference>
<feature type="domain" description="Flagellar motor switch protein FliG middle" evidence="11">
    <location>
        <begin position="117"/>
        <end position="190"/>
    </location>
</feature>
<evidence type="ECO:0000313" key="14">
    <source>
        <dbReference type="Proteomes" id="UP000824229"/>
    </source>
</evidence>
<dbReference type="EMBL" id="JAHLFQ010000043">
    <property type="protein sequence ID" value="MBU3803589.1"/>
    <property type="molecule type" value="Genomic_DNA"/>
</dbReference>
<keyword evidence="13" id="KW-0282">Flagellum</keyword>
<dbReference type="PANTHER" id="PTHR30534">
    <property type="entry name" value="FLAGELLAR MOTOR SWITCH PROTEIN FLIG"/>
    <property type="match status" value="1"/>
</dbReference>
<feature type="domain" description="Flagellar motor switch protein FliG N-terminal" evidence="12">
    <location>
        <begin position="7"/>
        <end position="108"/>
    </location>
</feature>
<dbReference type="FunFam" id="1.10.220.30:FF:000001">
    <property type="entry name" value="Flagellar motor switch protein FliG"/>
    <property type="match status" value="1"/>
</dbReference>
<evidence type="ECO:0000256" key="1">
    <source>
        <dbReference type="ARBA" id="ARBA00004117"/>
    </source>
</evidence>
<keyword evidence="6" id="KW-0145">Chemotaxis</keyword>
<comment type="subcellular location">
    <subcellularLocation>
        <location evidence="1">Bacterial flagellum basal body</location>
    </subcellularLocation>
    <subcellularLocation>
        <location evidence="2">Cell membrane</location>
        <topology evidence="2">Peripheral membrane protein</topology>
        <orientation evidence="2">Cytoplasmic side</orientation>
    </subcellularLocation>
</comment>
<dbReference type="Pfam" id="PF01706">
    <property type="entry name" value="FliG_C"/>
    <property type="match status" value="1"/>
</dbReference>
<dbReference type="InterPro" id="IPR011002">
    <property type="entry name" value="FliG_a-hlx"/>
</dbReference>
<dbReference type="GO" id="GO:0071973">
    <property type="term" value="P:bacterial-type flagellum-dependent cell motility"/>
    <property type="evidence" value="ECO:0007669"/>
    <property type="project" value="InterPro"/>
</dbReference>